<comment type="caution">
    <text evidence="4">The sequence shown here is derived from an EMBL/GenBank/DDBJ whole genome shotgun (WGS) entry which is preliminary data.</text>
</comment>
<evidence type="ECO:0000256" key="1">
    <source>
        <dbReference type="SAM" id="MobiDB-lite"/>
    </source>
</evidence>
<dbReference type="PANTHER" id="PTHR40124">
    <property type="match status" value="1"/>
</dbReference>
<keyword evidence="5" id="KW-1185">Reference proteome</keyword>
<feature type="region of interest" description="Disordered" evidence="1">
    <location>
        <begin position="45"/>
        <end position="118"/>
    </location>
</feature>
<dbReference type="PANTHER" id="PTHR40124:SF1">
    <property type="entry name" value="DISAGGREGATASE RELATED REPEAT PROTEIN"/>
    <property type="match status" value="1"/>
</dbReference>
<feature type="compositionally biased region" description="Basic residues" evidence="1">
    <location>
        <begin position="81"/>
        <end position="106"/>
    </location>
</feature>
<dbReference type="Pfam" id="PF21294">
    <property type="entry name" value="Polysacc_lyase_14"/>
    <property type="match status" value="1"/>
</dbReference>
<proteinExistence type="predicted"/>
<gene>
    <name evidence="4" type="ORF">B9479_001331</name>
</gene>
<dbReference type="EMBL" id="NIDF01000008">
    <property type="protein sequence ID" value="TYJ57973.1"/>
    <property type="molecule type" value="Genomic_DNA"/>
</dbReference>
<dbReference type="Proteomes" id="UP000322245">
    <property type="component" value="Unassembled WGS sequence"/>
</dbReference>
<feature type="chain" id="PRO_5022746968" description="Polysaccharide lyase 14 domain-containing protein" evidence="2">
    <location>
        <begin position="20"/>
        <end position="468"/>
    </location>
</feature>
<feature type="compositionally biased region" description="Basic residues" evidence="1">
    <location>
        <begin position="61"/>
        <end position="73"/>
    </location>
</feature>
<feature type="signal peptide" evidence="2">
    <location>
        <begin position="1"/>
        <end position="19"/>
    </location>
</feature>
<organism evidence="4 5">
    <name type="scientific">Cryptococcus floricola</name>
    <dbReference type="NCBI Taxonomy" id="2591691"/>
    <lineage>
        <taxon>Eukaryota</taxon>
        <taxon>Fungi</taxon>
        <taxon>Dikarya</taxon>
        <taxon>Basidiomycota</taxon>
        <taxon>Agaricomycotina</taxon>
        <taxon>Tremellomycetes</taxon>
        <taxon>Tremellales</taxon>
        <taxon>Cryptococcaceae</taxon>
        <taxon>Cryptococcus</taxon>
    </lineage>
</organism>
<dbReference type="AlphaFoldDB" id="A0A5D3B736"/>
<dbReference type="InterPro" id="IPR048958">
    <property type="entry name" value="Polysacc_lyase_14"/>
</dbReference>
<dbReference type="Gene3D" id="2.60.120.200">
    <property type="match status" value="1"/>
</dbReference>
<evidence type="ECO:0000259" key="3">
    <source>
        <dbReference type="Pfam" id="PF21294"/>
    </source>
</evidence>
<protein>
    <recommendedName>
        <fullName evidence="3">Polysaccharide lyase 14 domain-containing protein</fullName>
    </recommendedName>
</protein>
<evidence type="ECO:0000256" key="2">
    <source>
        <dbReference type="SAM" id="SignalP"/>
    </source>
</evidence>
<evidence type="ECO:0000313" key="5">
    <source>
        <dbReference type="Proteomes" id="UP000322245"/>
    </source>
</evidence>
<evidence type="ECO:0000313" key="4">
    <source>
        <dbReference type="EMBL" id="TYJ57973.1"/>
    </source>
</evidence>
<reference evidence="4 5" key="1">
    <citation type="submission" date="2017-05" db="EMBL/GenBank/DDBJ databases">
        <title>The Genome Sequence of Tsuchiyaea wingfieldii DSM 27421.</title>
        <authorList>
            <person name="Cuomo C."/>
            <person name="Passer A."/>
            <person name="Billmyre B."/>
            <person name="Heitman J."/>
        </authorList>
    </citation>
    <scope>NUCLEOTIDE SEQUENCE [LARGE SCALE GENOMIC DNA]</scope>
    <source>
        <strain evidence="4 5">DSM 27421</strain>
    </source>
</reference>
<keyword evidence="2" id="KW-0732">Signal</keyword>
<sequence length="468" mass="48500">MFTSIIALLPLLALPLAHAAGASDPRELDSRAIYDADAALAPRADDAPVNAHGHGANGFRSRAHTSALRRRRNHGEAAQKLVRRKVNGGKQNKQKRTSEKKKRSCKAKTSEAASLSTASSSASLASAASSAVSSGSSSATAASSAASLTNYASSAASSIATGTASASTNDTGDNWTASVSFQTTYTVGNNATATATATATSSQVANATASAYESELFPWGTGLASWTTSDGLLSYDSALKPLTSGKLADTGNAPDGTSALYASYPSGTYGLSSSTGSGFSFYSPGYSGVEIDNATEVMLSYSIWFDSGFQFNKGGKLPGLYGGTSLSAAKSCSGGRQTDRGDCFSARLMWRTNGAGEIYDYLPVSYTDSDDGYGESIDRGAFTWATGEWVTVANRVKLNDVGSANGEQEITINGESKISITGVTFATEANTKVYGIMAQTFFGGHASDWASPQDQKAYFKDWSIAVLA</sequence>
<name>A0A5D3B736_9TREE</name>
<accession>A0A5D3B736</accession>
<feature type="domain" description="Polysaccharide lyase 14" evidence="3">
    <location>
        <begin position="255"/>
        <end position="461"/>
    </location>
</feature>